<feature type="active site" description="Nucleophile" evidence="4">
    <location>
        <position position="317"/>
    </location>
</feature>
<keyword evidence="2 4" id="KW-0378">Hydrolase</keyword>
<feature type="signal peptide" evidence="5">
    <location>
        <begin position="1"/>
        <end position="31"/>
    </location>
</feature>
<evidence type="ECO:0000256" key="1">
    <source>
        <dbReference type="ARBA" id="ARBA00007754"/>
    </source>
</evidence>
<dbReference type="GO" id="GO:0016787">
    <property type="term" value="F:hydrolase activity"/>
    <property type="evidence" value="ECO:0007669"/>
    <property type="project" value="UniProtKB-KW"/>
</dbReference>
<dbReference type="InterPro" id="IPR000805">
    <property type="entry name" value="Glyco_hydro_26"/>
</dbReference>
<accession>A0ABV3AXL4</accession>
<dbReference type="PROSITE" id="PS51318">
    <property type="entry name" value="TAT"/>
    <property type="match status" value="1"/>
</dbReference>
<dbReference type="InterPro" id="IPR013783">
    <property type="entry name" value="Ig-like_fold"/>
</dbReference>
<evidence type="ECO:0000313" key="8">
    <source>
        <dbReference type="Proteomes" id="UP001551189"/>
    </source>
</evidence>
<feature type="domain" description="GH26" evidence="6">
    <location>
        <begin position="49"/>
        <end position="388"/>
    </location>
</feature>
<dbReference type="PROSITE" id="PS51764">
    <property type="entry name" value="GH26"/>
    <property type="match status" value="1"/>
</dbReference>
<dbReference type="Pfam" id="PF03425">
    <property type="entry name" value="CBM_11"/>
    <property type="match status" value="1"/>
</dbReference>
<comment type="caution">
    <text evidence="7">The sequence shown here is derived from an EMBL/GenBank/DDBJ whole genome shotgun (WGS) entry which is preliminary data.</text>
</comment>
<evidence type="ECO:0000313" key="7">
    <source>
        <dbReference type="EMBL" id="MEU6801915.1"/>
    </source>
</evidence>
<dbReference type="Gene3D" id="3.20.20.80">
    <property type="entry name" value="Glycosidases"/>
    <property type="match status" value="1"/>
</dbReference>
<evidence type="ECO:0000256" key="4">
    <source>
        <dbReference type="PROSITE-ProRule" id="PRU01100"/>
    </source>
</evidence>
<protein>
    <submittedName>
        <fullName evidence="7">Glycosyl hydrolase</fullName>
    </submittedName>
</protein>
<reference evidence="7 8" key="1">
    <citation type="submission" date="2024-06" db="EMBL/GenBank/DDBJ databases">
        <title>The Natural Products Discovery Center: Release of the First 8490 Sequenced Strains for Exploring Actinobacteria Biosynthetic Diversity.</title>
        <authorList>
            <person name="Kalkreuter E."/>
            <person name="Kautsar S.A."/>
            <person name="Yang D."/>
            <person name="Bader C.D."/>
            <person name="Teijaro C.N."/>
            <person name="Fluegel L."/>
            <person name="Davis C.M."/>
            <person name="Simpson J.R."/>
            <person name="Lauterbach L."/>
            <person name="Steele A.D."/>
            <person name="Gui C."/>
            <person name="Meng S."/>
            <person name="Li G."/>
            <person name="Viehrig K."/>
            <person name="Ye F."/>
            <person name="Su P."/>
            <person name="Kiefer A.F."/>
            <person name="Nichols A."/>
            <person name="Cepeda A.J."/>
            <person name="Yan W."/>
            <person name="Fan B."/>
            <person name="Jiang Y."/>
            <person name="Adhikari A."/>
            <person name="Zheng C.-J."/>
            <person name="Schuster L."/>
            <person name="Cowan T.M."/>
            <person name="Smanski M.J."/>
            <person name="Chevrette M.G."/>
            <person name="De Carvalho L.P.S."/>
            <person name="Shen B."/>
        </authorList>
    </citation>
    <scope>NUCLEOTIDE SEQUENCE [LARGE SCALE GENOMIC DNA]</scope>
    <source>
        <strain evidence="7 8">NPDC046851</strain>
    </source>
</reference>
<keyword evidence="8" id="KW-1185">Reference proteome</keyword>
<dbReference type="InterPro" id="IPR006311">
    <property type="entry name" value="TAT_signal"/>
</dbReference>
<dbReference type="PRINTS" id="PR00739">
    <property type="entry name" value="GLHYDRLASE26"/>
</dbReference>
<dbReference type="PANTHER" id="PTHR40079:SF4">
    <property type="entry name" value="GH26 DOMAIN-CONTAINING PROTEIN-RELATED"/>
    <property type="match status" value="1"/>
</dbReference>
<dbReference type="Pfam" id="PF17957">
    <property type="entry name" value="Big_7"/>
    <property type="match status" value="1"/>
</dbReference>
<dbReference type="InterPro" id="IPR017853">
    <property type="entry name" value="GH"/>
</dbReference>
<dbReference type="PANTHER" id="PTHR40079">
    <property type="entry name" value="MANNAN ENDO-1,4-BETA-MANNOSIDASE E-RELATED"/>
    <property type="match status" value="1"/>
</dbReference>
<sequence>MPRSPLSRRAFVLLGAAVAATAGTRTSIAVAAPARTPVPVRIVDDRATPATRALYAYLKRQQGQGILFGHQHDLTYGFTFTTPDGRASDTRAAVGDYPAIFGWDTLVLDGDERPGVEGGTHAENIAALSRCIRQGDARGGINTLSAHLPNFVTGGNFYDTTGRVVRQILPGGAKHAAFNAFLDRVAKAVKGARRPDGTAIPVIFRPFHENNGGWFWWGAGHTTSGEFIELFRYTVEYLRDTKGVHNLLYAYSPNASLGGDPAGYLRTYPGDRFVDILGYDSYDEAAGPTPWLEGLVRDLAMVVRLATERDKVPAFTEFGEGGTEVRDPQWFTHLLGALKADPLARQVTYMATWANFGGTRRAYVPYPGHALLPDFTAFHKDPHTLFAADLRGVFTARTTAVRNGPVMHLVTPTDRQRVTAARTTVRVRVTPARASRVTYSVNGGRARALRLDADGYHSAVWSIGPALRKKGSATLTVRARVDGETLTDSAVVLLGEAPPLPAGWIDDFEGYAGDDIALSEAYTHLNSHTLTLSPDHKSSGSYGLAYAYDFSGAEFTGIGRALVADWSGFTSLAMWLRGDGSENAGAVEIVADGIPFQCRFPLADTTGQEITMPFGEFQPAPWDATHPGAALDAARLAKVTAFTLYLGRADATVTKGVVYVDGLRAVAEPRKIR</sequence>
<keyword evidence="5" id="KW-0732">Signal</keyword>
<keyword evidence="3 4" id="KW-0326">Glycosidase</keyword>
<dbReference type="SUPFAM" id="SSF49785">
    <property type="entry name" value="Galactose-binding domain-like"/>
    <property type="match status" value="1"/>
</dbReference>
<dbReference type="Proteomes" id="UP001551189">
    <property type="component" value="Unassembled WGS sequence"/>
</dbReference>
<evidence type="ECO:0000256" key="2">
    <source>
        <dbReference type="ARBA" id="ARBA00022801"/>
    </source>
</evidence>
<proteinExistence type="inferred from homology"/>
<dbReference type="SUPFAM" id="SSF51445">
    <property type="entry name" value="(Trans)glycosidases"/>
    <property type="match status" value="1"/>
</dbReference>
<dbReference type="Gene3D" id="2.60.120.430">
    <property type="entry name" value="Galactose-binding lectin"/>
    <property type="match status" value="1"/>
</dbReference>
<dbReference type="Gene3D" id="2.60.40.10">
    <property type="entry name" value="Immunoglobulins"/>
    <property type="match status" value="1"/>
</dbReference>
<gene>
    <name evidence="7" type="ORF">ABZ931_12995</name>
</gene>
<feature type="chain" id="PRO_5045690079" evidence="5">
    <location>
        <begin position="32"/>
        <end position="673"/>
    </location>
</feature>
<dbReference type="InterPro" id="IPR008979">
    <property type="entry name" value="Galactose-bd-like_sf"/>
</dbReference>
<evidence type="ECO:0000256" key="5">
    <source>
        <dbReference type="SAM" id="SignalP"/>
    </source>
</evidence>
<dbReference type="EMBL" id="JBEYXT010000045">
    <property type="protein sequence ID" value="MEU6801915.1"/>
    <property type="molecule type" value="Genomic_DNA"/>
</dbReference>
<feature type="active site" description="Proton donor" evidence="4">
    <location>
        <position position="209"/>
    </location>
</feature>
<dbReference type="InterPro" id="IPR005087">
    <property type="entry name" value="CBM11"/>
</dbReference>
<dbReference type="InterPro" id="IPR022790">
    <property type="entry name" value="GH26_dom"/>
</dbReference>
<evidence type="ECO:0000256" key="3">
    <source>
        <dbReference type="ARBA" id="ARBA00023295"/>
    </source>
</evidence>
<dbReference type="RefSeq" id="WP_359694568.1">
    <property type="nucleotide sequence ID" value="NZ_JBEYXT010000045.1"/>
</dbReference>
<name>A0ABV3AXL4_9ACTN</name>
<dbReference type="Pfam" id="PF02156">
    <property type="entry name" value="Glyco_hydro_26"/>
    <property type="match status" value="1"/>
</dbReference>
<evidence type="ECO:0000259" key="6">
    <source>
        <dbReference type="PROSITE" id="PS51764"/>
    </source>
</evidence>
<organism evidence="7 8">
    <name type="scientific">Streptomyces neyagawaensis</name>
    <dbReference type="NCBI Taxonomy" id="42238"/>
    <lineage>
        <taxon>Bacteria</taxon>
        <taxon>Bacillati</taxon>
        <taxon>Actinomycetota</taxon>
        <taxon>Actinomycetes</taxon>
        <taxon>Kitasatosporales</taxon>
        <taxon>Streptomycetaceae</taxon>
        <taxon>Streptomyces</taxon>
    </lineage>
</organism>
<comment type="similarity">
    <text evidence="1 4">Belongs to the glycosyl hydrolase 26 family.</text>
</comment>